<evidence type="ECO:0000313" key="2">
    <source>
        <dbReference type="Proteomes" id="UP000037109"/>
    </source>
</evidence>
<dbReference type="Proteomes" id="UP000037109">
    <property type="component" value="Unassembled WGS sequence"/>
</dbReference>
<gene>
    <name evidence="1" type="ORF">AF332_26605</name>
</gene>
<evidence type="ECO:0000313" key="1">
    <source>
        <dbReference type="EMBL" id="KON90031.1"/>
    </source>
</evidence>
<accession>A0A0M0GKS8</accession>
<reference evidence="2" key="1">
    <citation type="submission" date="2015-07" db="EMBL/GenBank/DDBJ databases">
        <title>Fjat-10036 dsm4.</title>
        <authorList>
            <person name="Liu B."/>
            <person name="Wang J."/>
            <person name="Zhu Y."/>
            <person name="Liu G."/>
            <person name="Chen Q."/>
            <person name="Chen Z."/>
            <person name="Lan J."/>
            <person name="Che J."/>
            <person name="Ge C."/>
            <person name="Shi H."/>
            <person name="Pan Z."/>
            <person name="Liu X."/>
        </authorList>
    </citation>
    <scope>NUCLEOTIDE SEQUENCE [LARGE SCALE GENOMIC DNA]</scope>
    <source>
        <strain evidence="2">DSM 4</strain>
    </source>
</reference>
<dbReference type="AlphaFoldDB" id="A0A0M0GKS8"/>
<protein>
    <submittedName>
        <fullName evidence="1">Uncharacterized protein</fullName>
    </submittedName>
</protein>
<dbReference type="EMBL" id="LGUF01000007">
    <property type="protein sequence ID" value="KON90031.1"/>
    <property type="molecule type" value="Genomic_DNA"/>
</dbReference>
<sequence>MEDNLHRYDRYDEGKLTKDQEEKIQEILLQSQREQLERQIKERLDQECRNLQEIASYRYQLREHPTQIMNITNILIQSFSGKARDALDERIKNNFYLSNTTNANYKKFINSFGMRGSNRYFIED</sequence>
<organism evidence="1 2">
    <name type="scientific">Sporosarcina globispora</name>
    <name type="common">Bacillus globisporus</name>
    <dbReference type="NCBI Taxonomy" id="1459"/>
    <lineage>
        <taxon>Bacteria</taxon>
        <taxon>Bacillati</taxon>
        <taxon>Bacillota</taxon>
        <taxon>Bacilli</taxon>
        <taxon>Bacillales</taxon>
        <taxon>Caryophanaceae</taxon>
        <taxon>Sporosarcina</taxon>
    </lineage>
</organism>
<keyword evidence="2" id="KW-1185">Reference proteome</keyword>
<comment type="caution">
    <text evidence="1">The sequence shown here is derived from an EMBL/GenBank/DDBJ whole genome shotgun (WGS) entry which is preliminary data.</text>
</comment>
<proteinExistence type="predicted"/>
<dbReference type="RefSeq" id="WP_053437404.1">
    <property type="nucleotide sequence ID" value="NZ_LGUF01000007.1"/>
</dbReference>
<dbReference type="PATRIC" id="fig|1459.3.peg.5853"/>
<dbReference type="STRING" id="1459.AF332_26605"/>
<name>A0A0M0GKS8_SPOGL</name>